<dbReference type="Proteomes" id="UP000199706">
    <property type="component" value="Unassembled WGS sequence"/>
</dbReference>
<sequence length="220" mass="24019">MSAEIYVSTDVEADGPIPGPHSMLSFASAAYTEDKQLIGTFSANLELLEGASPHPVQEAWWKTQPDAWAACRVDLQKPAKALEAYVTWVEALPGKPVFVAMPAGFDFTFMFWYMMRFTGRCPFSWSALDIKTLAFAMTGLPYRKCIKPRLPQRWFDEHPHTHVALDDAIEQGALFCNMLAELRGNQAALADHTSAIAAAAKAAAKDGDGTGQNVAVKPAN</sequence>
<organism evidence="1 2">
    <name type="scientific">Paraburkholderia phenazinium</name>
    <dbReference type="NCBI Taxonomy" id="60549"/>
    <lineage>
        <taxon>Bacteria</taxon>
        <taxon>Pseudomonadati</taxon>
        <taxon>Pseudomonadota</taxon>
        <taxon>Betaproteobacteria</taxon>
        <taxon>Burkholderiales</taxon>
        <taxon>Burkholderiaceae</taxon>
        <taxon>Paraburkholderia</taxon>
    </lineage>
</organism>
<dbReference type="Gene3D" id="3.30.420.10">
    <property type="entry name" value="Ribonuclease H-like superfamily/Ribonuclease H"/>
    <property type="match status" value="1"/>
</dbReference>
<gene>
    <name evidence="1" type="ORF">SAMN05216466_101219</name>
</gene>
<dbReference type="GO" id="GO:0003676">
    <property type="term" value="F:nucleic acid binding"/>
    <property type="evidence" value="ECO:0007669"/>
    <property type="project" value="InterPro"/>
</dbReference>
<dbReference type="OrthoDB" id="9803925at2"/>
<name>A0A1G7PCY7_9BURK</name>
<evidence type="ECO:0008006" key="3">
    <source>
        <dbReference type="Google" id="ProtNLM"/>
    </source>
</evidence>
<dbReference type="AlphaFoldDB" id="A0A1G7PCY7"/>
<dbReference type="InterPro" id="IPR036397">
    <property type="entry name" value="RNaseH_sf"/>
</dbReference>
<dbReference type="EMBL" id="FNCJ01000001">
    <property type="protein sequence ID" value="SDF83320.1"/>
    <property type="molecule type" value="Genomic_DNA"/>
</dbReference>
<reference evidence="1 2" key="1">
    <citation type="submission" date="2016-10" db="EMBL/GenBank/DDBJ databases">
        <authorList>
            <person name="de Groot N.N."/>
        </authorList>
    </citation>
    <scope>NUCLEOTIDE SEQUENCE [LARGE SCALE GENOMIC DNA]</scope>
    <source>
        <strain evidence="1 2">LMG 2247</strain>
    </source>
</reference>
<evidence type="ECO:0000313" key="1">
    <source>
        <dbReference type="EMBL" id="SDF83320.1"/>
    </source>
</evidence>
<evidence type="ECO:0000313" key="2">
    <source>
        <dbReference type="Proteomes" id="UP000199706"/>
    </source>
</evidence>
<proteinExistence type="predicted"/>
<dbReference type="RefSeq" id="WP_090680699.1">
    <property type="nucleotide sequence ID" value="NZ_CADERL010000001.1"/>
</dbReference>
<dbReference type="InterPro" id="IPR012337">
    <property type="entry name" value="RNaseH-like_sf"/>
</dbReference>
<accession>A0A1G7PCY7</accession>
<dbReference type="SUPFAM" id="SSF53098">
    <property type="entry name" value="Ribonuclease H-like"/>
    <property type="match status" value="1"/>
</dbReference>
<protein>
    <recommendedName>
        <fullName evidence="3">Exonuclease</fullName>
    </recommendedName>
</protein>